<dbReference type="WBParaSite" id="sdigi.contig467.g8507.t1">
    <property type="protein sequence ID" value="sdigi.contig467.g8507.t1"/>
    <property type="gene ID" value="sdigi.contig467.g8507"/>
</dbReference>
<keyword evidence="1" id="KW-1185">Reference proteome</keyword>
<protein>
    <submittedName>
        <fullName evidence="2">Uncharacterized protein</fullName>
    </submittedName>
</protein>
<sequence>MENRRRRLVTESSTEVGAAPSIHQTGPCYLQYIQEAINQLKVVISHALPYYILEVTLPMINCVKDGTGQDRTRFLEYSSKNFLEKRTSEAFFIPADDLLGCKAPKSDRGK</sequence>
<proteinExistence type="predicted"/>
<accession>A0A915Q1U7</accession>
<name>A0A915Q1U7_9BILA</name>
<dbReference type="AlphaFoldDB" id="A0A915Q1U7"/>
<evidence type="ECO:0000313" key="2">
    <source>
        <dbReference type="WBParaSite" id="sdigi.contig467.g8507.t1"/>
    </source>
</evidence>
<evidence type="ECO:0000313" key="1">
    <source>
        <dbReference type="Proteomes" id="UP000887581"/>
    </source>
</evidence>
<reference evidence="2" key="1">
    <citation type="submission" date="2022-11" db="UniProtKB">
        <authorList>
            <consortium name="WormBaseParasite"/>
        </authorList>
    </citation>
    <scope>IDENTIFICATION</scope>
</reference>
<organism evidence="1 2">
    <name type="scientific">Setaria digitata</name>
    <dbReference type="NCBI Taxonomy" id="48799"/>
    <lineage>
        <taxon>Eukaryota</taxon>
        <taxon>Metazoa</taxon>
        <taxon>Ecdysozoa</taxon>
        <taxon>Nematoda</taxon>
        <taxon>Chromadorea</taxon>
        <taxon>Rhabditida</taxon>
        <taxon>Spirurina</taxon>
        <taxon>Spiruromorpha</taxon>
        <taxon>Filarioidea</taxon>
        <taxon>Setariidae</taxon>
        <taxon>Setaria</taxon>
    </lineage>
</organism>
<dbReference type="Proteomes" id="UP000887581">
    <property type="component" value="Unplaced"/>
</dbReference>